<reference evidence="2 3" key="1">
    <citation type="submission" date="2021-02" db="EMBL/GenBank/DDBJ databases">
        <title>Niveibacterium changnyeongensis HC41.</title>
        <authorList>
            <person name="Kang M."/>
        </authorList>
    </citation>
    <scope>NUCLEOTIDE SEQUENCE [LARGE SCALE GENOMIC DNA]</scope>
    <source>
        <strain evidence="2 3">HC41</strain>
    </source>
</reference>
<name>A0ABX7MCA4_9RHOO</name>
<gene>
    <name evidence="2" type="ORF">JY500_07835</name>
</gene>
<dbReference type="Proteomes" id="UP000663570">
    <property type="component" value="Chromosome"/>
</dbReference>
<proteinExistence type="predicted"/>
<evidence type="ECO:0000313" key="3">
    <source>
        <dbReference type="Proteomes" id="UP000663570"/>
    </source>
</evidence>
<sequence length="323" mass="36775">MVSNGAINVSPHYQRRDRWPTDKQSALIESFLLNVPVPPIYLSEDEYGQYSVIDGKQRITAIEDFLNGSLRLRALKRFPELEGSRFKDLPTQLQNALTVRPYIRVTTLLKQSDANLKYEVFLRLNTGGDKLKDQEIRNVAYAGPLNDMLFVLSEHAFLKDRLKISGEKSAAYRNMDDVEHVLRFFTLHERWEAMGGSLSEAMDEFMARFRNVSSTEMESLFLHCLESCQRIWGRNAFQKPTSSGWRDQLISPLYDAQMVGVSFLSEAEVEAVAGNRPAVVRATRKLFTDSAFLKAVTQGTNTPSSVRYRVAEVRNMLKHVAAL</sequence>
<evidence type="ECO:0000313" key="2">
    <source>
        <dbReference type="EMBL" id="QSI78511.1"/>
    </source>
</evidence>
<dbReference type="PANTHER" id="PTHR39639">
    <property type="entry name" value="CHROMOSOME 16, WHOLE GENOME SHOTGUN SEQUENCE"/>
    <property type="match status" value="1"/>
</dbReference>
<feature type="domain" description="GmrSD restriction endonucleases N-terminal" evidence="1">
    <location>
        <begin position="4"/>
        <end position="140"/>
    </location>
</feature>
<dbReference type="RefSeq" id="WP_206255891.1">
    <property type="nucleotide sequence ID" value="NZ_CP071060.1"/>
</dbReference>
<dbReference type="Pfam" id="PF03235">
    <property type="entry name" value="GmrSD_N"/>
    <property type="match status" value="1"/>
</dbReference>
<accession>A0ABX7MCA4</accession>
<dbReference type="PANTHER" id="PTHR39639:SF1">
    <property type="entry name" value="DUF262 DOMAIN-CONTAINING PROTEIN"/>
    <property type="match status" value="1"/>
</dbReference>
<dbReference type="InterPro" id="IPR004919">
    <property type="entry name" value="GmrSD_N"/>
</dbReference>
<organism evidence="2 3">
    <name type="scientific">Niveibacterium microcysteis</name>
    <dbReference type="NCBI Taxonomy" id="2811415"/>
    <lineage>
        <taxon>Bacteria</taxon>
        <taxon>Pseudomonadati</taxon>
        <taxon>Pseudomonadota</taxon>
        <taxon>Betaproteobacteria</taxon>
        <taxon>Rhodocyclales</taxon>
        <taxon>Rhodocyclaceae</taxon>
        <taxon>Niveibacterium</taxon>
    </lineage>
</organism>
<evidence type="ECO:0000259" key="1">
    <source>
        <dbReference type="Pfam" id="PF03235"/>
    </source>
</evidence>
<dbReference type="EMBL" id="CP071060">
    <property type="protein sequence ID" value="QSI78511.1"/>
    <property type="molecule type" value="Genomic_DNA"/>
</dbReference>
<protein>
    <submittedName>
        <fullName evidence="2">DUF262 domain-containing protein</fullName>
    </submittedName>
</protein>
<keyword evidence="3" id="KW-1185">Reference proteome</keyword>